<comment type="caution">
    <text evidence="3">The sequence shown here is derived from an EMBL/GenBank/DDBJ whole genome shotgun (WGS) entry which is preliminary data.</text>
</comment>
<gene>
    <name evidence="3" type="ORF">HZB08_03065</name>
</gene>
<proteinExistence type="predicted"/>
<feature type="domain" description="Flagellar hook-length control protein-like C-terminal" evidence="2">
    <location>
        <begin position="108"/>
        <end position="180"/>
    </location>
</feature>
<feature type="compositionally biased region" description="Polar residues" evidence="1">
    <location>
        <begin position="11"/>
        <end position="36"/>
    </location>
</feature>
<name>A0A9D6YXW9_UNCSA</name>
<dbReference type="AlphaFoldDB" id="A0A9D6YXW9"/>
<dbReference type="InterPro" id="IPR021136">
    <property type="entry name" value="Flagellar_hook_control-like_C"/>
</dbReference>
<keyword evidence="3" id="KW-0969">Cilium</keyword>
<dbReference type="Gene3D" id="3.30.750.140">
    <property type="match status" value="1"/>
</dbReference>
<keyword evidence="3" id="KW-0966">Cell projection</keyword>
<sequence length="183" mass="20231">MNFSFADHGNDSTSNSPSKQSGCNSSPLPSSVNDHASASPPPLRVFDPASSQPFNRQALQELLLKTNWLVPNLSSQPLFYQAFLSGKLQPKLDLQFLIDQIVERASIVKSKGQVEFSLILRPEELGEILLTLTSRAGLISIQIQAPAETKKLMDSRRLELELALKKAKLHIEDIQIREVGKNA</sequence>
<feature type="region of interest" description="Disordered" evidence="1">
    <location>
        <begin position="1"/>
        <end position="50"/>
    </location>
</feature>
<dbReference type="EMBL" id="JACRKR010000150">
    <property type="protein sequence ID" value="MBI5078980.1"/>
    <property type="molecule type" value="Genomic_DNA"/>
</dbReference>
<reference evidence="3" key="1">
    <citation type="submission" date="2020-07" db="EMBL/GenBank/DDBJ databases">
        <title>Huge and variable diversity of episymbiotic CPR bacteria and DPANN archaea in groundwater ecosystems.</title>
        <authorList>
            <person name="He C.Y."/>
            <person name="Keren R."/>
            <person name="Whittaker M."/>
            <person name="Farag I.F."/>
            <person name="Doudna J."/>
            <person name="Cate J.H.D."/>
            <person name="Banfield J.F."/>
        </authorList>
    </citation>
    <scope>NUCLEOTIDE SEQUENCE</scope>
    <source>
        <strain evidence="3">NC_groundwater_1860_Pr3_B-0.1um_51_7</strain>
    </source>
</reference>
<evidence type="ECO:0000259" key="2">
    <source>
        <dbReference type="Pfam" id="PF02120"/>
    </source>
</evidence>
<evidence type="ECO:0000313" key="4">
    <source>
        <dbReference type="Proteomes" id="UP000808761"/>
    </source>
</evidence>
<keyword evidence="3" id="KW-0282">Flagellum</keyword>
<evidence type="ECO:0000313" key="3">
    <source>
        <dbReference type="EMBL" id="MBI5078980.1"/>
    </source>
</evidence>
<dbReference type="InterPro" id="IPR038610">
    <property type="entry name" value="FliK-like_C_sf"/>
</dbReference>
<protein>
    <submittedName>
        <fullName evidence="3">Flagellar hook-length control protein FliK</fullName>
    </submittedName>
</protein>
<organism evidence="3 4">
    <name type="scientific">Candidatus Saganbacteria bacterium</name>
    <dbReference type="NCBI Taxonomy" id="2575572"/>
    <lineage>
        <taxon>Bacteria</taxon>
        <taxon>Bacillati</taxon>
        <taxon>Saganbacteria</taxon>
    </lineage>
</organism>
<evidence type="ECO:0000256" key="1">
    <source>
        <dbReference type="SAM" id="MobiDB-lite"/>
    </source>
</evidence>
<dbReference type="Pfam" id="PF02120">
    <property type="entry name" value="Flg_hook"/>
    <property type="match status" value="1"/>
</dbReference>
<accession>A0A9D6YXW9</accession>
<dbReference type="Proteomes" id="UP000808761">
    <property type="component" value="Unassembled WGS sequence"/>
</dbReference>